<evidence type="ECO:0000256" key="1">
    <source>
        <dbReference type="ARBA" id="ARBA00022801"/>
    </source>
</evidence>
<proteinExistence type="predicted"/>
<dbReference type="PANTHER" id="PTHR33886:SF8">
    <property type="entry name" value="UNSATURATED RHAMNOGALACTURONAN HYDROLASE (EUROFUNG)"/>
    <property type="match status" value="1"/>
</dbReference>
<accession>A0A484FQJ1</accession>
<dbReference type="Proteomes" id="UP000014480">
    <property type="component" value="Unassembled WGS sequence"/>
</dbReference>
<dbReference type="Gene3D" id="1.50.10.10">
    <property type="match status" value="1"/>
</dbReference>
<protein>
    <submittedName>
        <fullName evidence="3">Unsaturated rhamnogalacturonyl hydrolase YesR</fullName>
    </submittedName>
</protein>
<dbReference type="GO" id="GO:0005975">
    <property type="term" value="P:carbohydrate metabolic process"/>
    <property type="evidence" value="ECO:0007669"/>
    <property type="project" value="InterPro"/>
</dbReference>
<dbReference type="InterPro" id="IPR052043">
    <property type="entry name" value="PolySaccharide_Degr_Enz"/>
</dbReference>
<dbReference type="InterPro" id="IPR008928">
    <property type="entry name" value="6-hairpin_glycosidase_sf"/>
</dbReference>
<dbReference type="InterPro" id="IPR012341">
    <property type="entry name" value="6hp_glycosidase-like_sf"/>
</dbReference>
<dbReference type="AlphaFoldDB" id="A0A484FQJ1"/>
<dbReference type="PANTHER" id="PTHR33886">
    <property type="entry name" value="UNSATURATED RHAMNOGALACTURONAN HYDROLASE (EUROFUNG)"/>
    <property type="match status" value="1"/>
</dbReference>
<dbReference type="EMBL" id="AMCV02000018">
    <property type="protein sequence ID" value="TDZ20158.1"/>
    <property type="molecule type" value="Genomic_DNA"/>
</dbReference>
<dbReference type="GO" id="GO:0016787">
    <property type="term" value="F:hydrolase activity"/>
    <property type="evidence" value="ECO:0007669"/>
    <property type="project" value="UniProtKB-KW"/>
</dbReference>
<sequence length="417" mass="47297">MTQHTTGTASALVQQTGTNCLGDTTSSRKKLSLSPHQYTPQKTAKMPAELHGVKAADVHKQVKQLIHELVNIKDSTGEFLLKLDDGRIIDTKGWNDWEWTHGIGLYGIWKYYELTGNPDDLAVIEDWFKNRFEEGHKGKNINTMAVFLTLAYVYEKTGNETYRPWLESWAEWAYHDLPRTKYGGMQHITYLEVNDQQLWDDTLMMTVMPLAKIGLVLNRPHYVEEAKKQFLIHLQYLFDAPSGLFFHGWSFHDGGHNFARARWARGNSWVTIVIPEFIELLNLQPDDAFRAHLVNTLEAQAAALVPLQAESGLWRTLLDVPESEGSYPEASATAGFAYGILKSQRKKYIGPEYEAVAVKAVKSVLENITPEGELLKTSFGTGMGHDLQHYKDIPQTSMPYGQAMAMMALVEFLRVYI</sequence>
<comment type="caution">
    <text evidence="3">The sequence shown here is derived from an EMBL/GenBank/DDBJ whole genome shotgun (WGS) entry which is preliminary data.</text>
</comment>
<dbReference type="InterPro" id="IPR010905">
    <property type="entry name" value="Glyco_hydro_88"/>
</dbReference>
<gene>
    <name evidence="3" type="primary">yesR</name>
    <name evidence="3" type="ORF">Cob_v006992</name>
</gene>
<evidence type="ECO:0000313" key="3">
    <source>
        <dbReference type="EMBL" id="TDZ20158.1"/>
    </source>
</evidence>
<keyword evidence="1 3" id="KW-0378">Hydrolase</keyword>
<reference evidence="4" key="2">
    <citation type="journal article" date="2019" name="Mol. Plant Microbe Interact.">
        <title>Genome sequence resources for four phytopathogenic fungi from the Colletotrichum orbiculare species complex.</title>
        <authorList>
            <person name="Gan P."/>
            <person name="Tsushima A."/>
            <person name="Narusaka M."/>
            <person name="Narusaka Y."/>
            <person name="Takano Y."/>
            <person name="Kubo Y."/>
            <person name="Shirasu K."/>
        </authorList>
    </citation>
    <scope>GENOME REANNOTATION</scope>
    <source>
        <strain evidence="4">104-T / ATCC 96160 / CBS 514.97 / LARS 414 / MAFF 240422</strain>
    </source>
</reference>
<feature type="region of interest" description="Disordered" evidence="2">
    <location>
        <begin position="20"/>
        <end position="44"/>
    </location>
</feature>
<dbReference type="SUPFAM" id="SSF48208">
    <property type="entry name" value="Six-hairpin glycosidases"/>
    <property type="match status" value="1"/>
</dbReference>
<keyword evidence="4" id="KW-1185">Reference proteome</keyword>
<evidence type="ECO:0000313" key="4">
    <source>
        <dbReference type="Proteomes" id="UP000014480"/>
    </source>
</evidence>
<dbReference type="OrthoDB" id="2305845at2759"/>
<evidence type="ECO:0000256" key="2">
    <source>
        <dbReference type="SAM" id="MobiDB-lite"/>
    </source>
</evidence>
<reference evidence="4" key="1">
    <citation type="journal article" date="2013" name="New Phytol.">
        <title>Comparative genomic and transcriptomic analyses reveal the hemibiotrophic stage shift of Colletotrichum fungi.</title>
        <authorList>
            <person name="Gan P."/>
            <person name="Ikeda K."/>
            <person name="Irieda H."/>
            <person name="Narusaka M."/>
            <person name="O'Connell R.J."/>
            <person name="Narusaka Y."/>
            <person name="Takano Y."/>
            <person name="Kubo Y."/>
            <person name="Shirasu K."/>
        </authorList>
    </citation>
    <scope>NUCLEOTIDE SEQUENCE [LARGE SCALE GENOMIC DNA]</scope>
    <source>
        <strain evidence="4">104-T / ATCC 96160 / CBS 514.97 / LARS 414 / MAFF 240422</strain>
    </source>
</reference>
<name>A0A484FQJ1_COLOR</name>
<dbReference type="STRING" id="1213857.A0A484FQJ1"/>
<dbReference type="Pfam" id="PF07470">
    <property type="entry name" value="Glyco_hydro_88"/>
    <property type="match status" value="1"/>
</dbReference>
<organism evidence="3 4">
    <name type="scientific">Colletotrichum orbiculare (strain 104-T / ATCC 96160 / CBS 514.97 / LARS 414 / MAFF 240422)</name>
    <name type="common">Cucumber anthracnose fungus</name>
    <name type="synonym">Colletotrichum lagenarium</name>
    <dbReference type="NCBI Taxonomy" id="1213857"/>
    <lineage>
        <taxon>Eukaryota</taxon>
        <taxon>Fungi</taxon>
        <taxon>Dikarya</taxon>
        <taxon>Ascomycota</taxon>
        <taxon>Pezizomycotina</taxon>
        <taxon>Sordariomycetes</taxon>
        <taxon>Hypocreomycetidae</taxon>
        <taxon>Glomerellales</taxon>
        <taxon>Glomerellaceae</taxon>
        <taxon>Colletotrichum</taxon>
        <taxon>Colletotrichum orbiculare species complex</taxon>
    </lineage>
</organism>